<evidence type="ECO:0000259" key="4">
    <source>
        <dbReference type="Pfam" id="PF01494"/>
    </source>
</evidence>
<comment type="cofactor">
    <cofactor evidence="1">
        <name>FAD</name>
        <dbReference type="ChEBI" id="CHEBI:57692"/>
    </cofactor>
</comment>
<name>A0ABU8KIF2_9HYPH</name>
<dbReference type="PANTHER" id="PTHR43004">
    <property type="entry name" value="TRK SYSTEM POTASSIUM UPTAKE PROTEIN"/>
    <property type="match status" value="1"/>
</dbReference>
<evidence type="ECO:0000313" key="6">
    <source>
        <dbReference type="Proteomes" id="UP001366503"/>
    </source>
</evidence>
<evidence type="ECO:0000256" key="1">
    <source>
        <dbReference type="ARBA" id="ARBA00001974"/>
    </source>
</evidence>
<dbReference type="PANTHER" id="PTHR43004:SF19">
    <property type="entry name" value="BINDING MONOOXYGENASE, PUTATIVE (JCVI)-RELATED"/>
    <property type="match status" value="1"/>
</dbReference>
<dbReference type="GO" id="GO:0004497">
    <property type="term" value="F:monooxygenase activity"/>
    <property type="evidence" value="ECO:0007669"/>
    <property type="project" value="UniProtKB-KW"/>
</dbReference>
<evidence type="ECO:0000313" key="5">
    <source>
        <dbReference type="EMBL" id="MEI9405479.1"/>
    </source>
</evidence>
<keyword evidence="5" id="KW-0560">Oxidoreductase</keyword>
<evidence type="ECO:0000256" key="2">
    <source>
        <dbReference type="ARBA" id="ARBA00022630"/>
    </source>
</evidence>
<organism evidence="5 6">
    <name type="scientific">Mesorhizobium argentiipisi</name>
    <dbReference type="NCBI Taxonomy" id="3015175"/>
    <lineage>
        <taxon>Bacteria</taxon>
        <taxon>Pseudomonadati</taxon>
        <taxon>Pseudomonadota</taxon>
        <taxon>Alphaproteobacteria</taxon>
        <taxon>Hyphomicrobiales</taxon>
        <taxon>Phyllobacteriaceae</taxon>
        <taxon>Mesorhizobium</taxon>
    </lineage>
</organism>
<comment type="caution">
    <text evidence="5">The sequence shown here is derived from an EMBL/GenBank/DDBJ whole genome shotgun (WGS) entry which is preliminary data.</text>
</comment>
<dbReference type="Gene3D" id="3.50.50.60">
    <property type="entry name" value="FAD/NAD(P)-binding domain"/>
    <property type="match status" value="1"/>
</dbReference>
<dbReference type="EMBL" id="JAPYKO010000023">
    <property type="protein sequence ID" value="MEI9405479.1"/>
    <property type="molecule type" value="Genomic_DNA"/>
</dbReference>
<dbReference type="InterPro" id="IPR002938">
    <property type="entry name" value="FAD-bd"/>
</dbReference>
<keyword evidence="6" id="KW-1185">Reference proteome</keyword>
<dbReference type="Gene3D" id="3.40.30.120">
    <property type="match status" value="1"/>
</dbReference>
<dbReference type="InterPro" id="IPR036188">
    <property type="entry name" value="FAD/NAD-bd_sf"/>
</dbReference>
<evidence type="ECO:0000256" key="3">
    <source>
        <dbReference type="ARBA" id="ARBA00022827"/>
    </source>
</evidence>
<keyword evidence="2" id="KW-0285">Flavoprotein</keyword>
<gene>
    <name evidence="5" type="ORF">O7A05_25405</name>
</gene>
<proteinExistence type="predicted"/>
<feature type="domain" description="FAD-binding" evidence="4">
    <location>
        <begin position="6"/>
        <end position="344"/>
    </location>
</feature>
<protein>
    <submittedName>
        <fullName evidence="5">FAD-dependent monooxygenase</fullName>
    </submittedName>
</protein>
<dbReference type="InterPro" id="IPR050641">
    <property type="entry name" value="RIFMO-like"/>
</dbReference>
<sequence length="528" mass="56994">MTMSKAKVLIAGAGPTGLTLPLWLTRLGVPVRIFDKAAAPGETSRALAVQARTLEFHRQIGIVDDVLAAGVKLERLTVHTPAGVAARLPLSDFGRDISPYSFAFALPQDIHERVLITHLERAGVEIERNTELVAFQDKGEAVIATLSRNGRIETVSTAYLAGCDGARSAVRHGLNIGFPGGTYEQSFYVADVKGSGEITRNGMDTTISTYGFAIVMPVRQSGSVRLIGIVPKAHEADETISFEAIRADVERDTGVKVDEVNWFSTYRVHHRVAERFRVGRVFLAGDAGHIHSPAGGQGMNTGMGDAVNLAWKLAAVVQGRADARLLDSYEPERIAFAHKLIENTDTAFRFITSRSRLVGLFRRYLMPKILNIALHTSIGSRAFFGVISQAAIQYRAGPISSGVAGKVSGGDRLPYVACNIMGAGGDNFEPLRSLDWQIHVYGEVNCDFRAMLAPTGIAVHAFAWTDAAGKAGLQRDAAYLVRPDGHVALASPVQEAAVFQRYLAGLAIRPRTAERAPYRVPGTMHSLA</sequence>
<dbReference type="Proteomes" id="UP001366503">
    <property type="component" value="Unassembled WGS sequence"/>
</dbReference>
<accession>A0ABU8KIF2</accession>
<dbReference type="SUPFAM" id="SSF51905">
    <property type="entry name" value="FAD/NAD(P)-binding domain"/>
    <property type="match status" value="1"/>
</dbReference>
<dbReference type="Gene3D" id="3.30.70.2450">
    <property type="match status" value="1"/>
</dbReference>
<reference evidence="5 6" key="1">
    <citation type="submission" date="2022-12" db="EMBL/GenBank/DDBJ databases">
        <authorList>
            <person name="Muema E."/>
        </authorList>
    </citation>
    <scope>NUCLEOTIDE SEQUENCE [LARGE SCALE GENOMIC DNA]</scope>
    <source>
        <strain evidence="6">1330</strain>
    </source>
</reference>
<keyword evidence="3" id="KW-0274">FAD</keyword>
<dbReference type="PRINTS" id="PR00420">
    <property type="entry name" value="RNGMNOXGNASE"/>
</dbReference>
<keyword evidence="5" id="KW-0503">Monooxygenase</keyword>
<dbReference type="RefSeq" id="WP_337095683.1">
    <property type="nucleotide sequence ID" value="NZ_JAPYKO010000023.1"/>
</dbReference>
<dbReference type="Pfam" id="PF01494">
    <property type="entry name" value="FAD_binding_3"/>
    <property type="match status" value="1"/>
</dbReference>